<dbReference type="AlphaFoldDB" id="A0A3D8H1F7"/>
<protein>
    <submittedName>
        <fullName evidence="1">Uncharacterized protein</fullName>
    </submittedName>
</protein>
<dbReference type="Proteomes" id="UP000256431">
    <property type="component" value="Unassembled WGS sequence"/>
</dbReference>
<sequence>MSRIDLVKAAVDEQLNDSYDLLAMRMLFPPDRVEVKIDQEIKDLYVYPERLDTGYRDEWRAIATRALFRNAFGDHWRPDEENLERYLDFLRDEAIPRCVHDNIELFRMLGEVLSIARSDNAIAFPDPKRRALMKIIWPEKARR</sequence>
<keyword evidence="2" id="KW-1185">Reference proteome</keyword>
<reference evidence="1 2" key="1">
    <citation type="submission" date="2018-08" db="EMBL/GenBank/DDBJ databases">
        <title>Genome sequence of Marinobacter flavimaris KCTC 12185.</title>
        <authorList>
            <person name="Chun J."/>
            <person name="Kim B.-Y."/>
            <person name="Choi S.-B."/>
            <person name="Kwak M.-J."/>
        </authorList>
    </citation>
    <scope>NUCLEOTIDE SEQUENCE [LARGE SCALE GENOMIC DNA]</scope>
    <source>
        <strain evidence="1 2">KCTC 12185</strain>
    </source>
</reference>
<evidence type="ECO:0000313" key="2">
    <source>
        <dbReference type="Proteomes" id="UP000256431"/>
    </source>
</evidence>
<dbReference type="EMBL" id="QRDH01000006">
    <property type="protein sequence ID" value="RDU40209.1"/>
    <property type="molecule type" value="Genomic_DNA"/>
</dbReference>
<organism evidence="1 2">
    <name type="scientific">Marinobacter flavimaris</name>
    <dbReference type="NCBI Taxonomy" id="262076"/>
    <lineage>
        <taxon>Bacteria</taxon>
        <taxon>Pseudomonadati</taxon>
        <taxon>Pseudomonadota</taxon>
        <taxon>Gammaproteobacteria</taxon>
        <taxon>Pseudomonadales</taxon>
        <taxon>Marinobacteraceae</taxon>
        <taxon>Marinobacter</taxon>
    </lineage>
</organism>
<gene>
    <name evidence="1" type="ORF">DXI23_13435</name>
</gene>
<proteinExistence type="predicted"/>
<comment type="caution">
    <text evidence="1">The sequence shown here is derived from an EMBL/GenBank/DDBJ whole genome shotgun (WGS) entry which is preliminary data.</text>
</comment>
<accession>A0A3D8H1F7</accession>
<dbReference type="RefSeq" id="WP_053113409.1">
    <property type="nucleotide sequence ID" value="NZ_PSSW01000006.1"/>
</dbReference>
<name>A0A3D8H1F7_9GAMM</name>
<evidence type="ECO:0000313" key="1">
    <source>
        <dbReference type="EMBL" id="RDU40209.1"/>
    </source>
</evidence>